<accession>A0A4Q0NZW1</accession>
<organism evidence="1 2">
    <name type="scientific">Leeuwenhoekiella aestuarii</name>
    <dbReference type="NCBI Taxonomy" id="2249426"/>
    <lineage>
        <taxon>Bacteria</taxon>
        <taxon>Pseudomonadati</taxon>
        <taxon>Bacteroidota</taxon>
        <taxon>Flavobacteriia</taxon>
        <taxon>Flavobacteriales</taxon>
        <taxon>Flavobacteriaceae</taxon>
        <taxon>Leeuwenhoekiella</taxon>
    </lineage>
</organism>
<dbReference type="OrthoDB" id="1443315at2"/>
<protein>
    <submittedName>
        <fullName evidence="1">Uncharacterized protein</fullName>
    </submittedName>
</protein>
<evidence type="ECO:0000313" key="2">
    <source>
        <dbReference type="Proteomes" id="UP000289821"/>
    </source>
</evidence>
<dbReference type="RefSeq" id="WP_128759962.1">
    <property type="nucleotide sequence ID" value="NZ_QOVI01000001.1"/>
</dbReference>
<dbReference type="AlphaFoldDB" id="A0A4Q0NZW1"/>
<evidence type="ECO:0000313" key="1">
    <source>
        <dbReference type="EMBL" id="RXG18417.1"/>
    </source>
</evidence>
<proteinExistence type="predicted"/>
<dbReference type="Proteomes" id="UP000289821">
    <property type="component" value="Unassembled WGS sequence"/>
</dbReference>
<keyword evidence="2" id="KW-1185">Reference proteome</keyword>
<dbReference type="EMBL" id="QOVI01000001">
    <property type="protein sequence ID" value="RXG18417.1"/>
    <property type="molecule type" value="Genomic_DNA"/>
</dbReference>
<gene>
    <name evidence="1" type="ORF">DSM04_101612</name>
</gene>
<sequence>MILSKFFKNSNNLDKDLERNLLFSPNYLIREVKAGENKQFVFGGHSIITIEQINGSHKGLYFNRTRTSKSNKLDLDPKHQLHLGFHTIDDINYLILGTRQELTKFKIGDTLEITFKNDDKLTFTLEASPKLPEKNKNYSCNLRAKLSHDQLQLFKTKLIQSYQFTSSSLDTTIKKDFDKEFSRKFREVAQSYTFCLEGYYKTK</sequence>
<comment type="caution">
    <text evidence="1">The sequence shown here is derived from an EMBL/GenBank/DDBJ whole genome shotgun (WGS) entry which is preliminary data.</text>
</comment>
<reference evidence="1 2" key="1">
    <citation type="submission" date="2018-07" db="EMBL/GenBank/DDBJ databases">
        <title>Leeuwenhoekiella genomics.</title>
        <authorList>
            <person name="Tahon G."/>
            <person name="Willems A."/>
        </authorList>
    </citation>
    <scope>NUCLEOTIDE SEQUENCE [LARGE SCALE GENOMIC DNA]</scope>
    <source>
        <strain evidence="1 2">R-50232</strain>
    </source>
</reference>
<name>A0A4Q0NZW1_9FLAO</name>